<keyword evidence="7" id="KW-1185">Reference proteome</keyword>
<dbReference type="CDD" id="cd03215">
    <property type="entry name" value="ABC_Carb_Monos_II"/>
    <property type="match status" value="1"/>
</dbReference>
<dbReference type="InterPro" id="IPR003593">
    <property type="entry name" value="AAA+_ATPase"/>
</dbReference>
<comment type="caution">
    <text evidence="6">The sequence shown here is derived from an EMBL/GenBank/DDBJ whole genome shotgun (WGS) entry which is preliminary data.</text>
</comment>
<dbReference type="InterPro" id="IPR003439">
    <property type="entry name" value="ABC_transporter-like_ATP-bd"/>
</dbReference>
<name>A0ABP4VZ65_9ACTN</name>
<evidence type="ECO:0000256" key="2">
    <source>
        <dbReference type="ARBA" id="ARBA00022737"/>
    </source>
</evidence>
<keyword evidence="2" id="KW-0677">Repeat</keyword>
<evidence type="ECO:0000256" key="4">
    <source>
        <dbReference type="ARBA" id="ARBA00022840"/>
    </source>
</evidence>
<keyword evidence="1" id="KW-0813">Transport</keyword>
<dbReference type="PANTHER" id="PTHR43790:SF9">
    <property type="entry name" value="GALACTOFURANOSE TRANSPORTER ATP-BINDING PROTEIN YTFR"/>
    <property type="match status" value="1"/>
</dbReference>
<evidence type="ECO:0000313" key="6">
    <source>
        <dbReference type="EMBL" id="GAA1742625.1"/>
    </source>
</evidence>
<dbReference type="InterPro" id="IPR050107">
    <property type="entry name" value="ABC_carbohydrate_import_ATPase"/>
</dbReference>
<dbReference type="SMART" id="SM00382">
    <property type="entry name" value="AAA"/>
    <property type="match status" value="2"/>
</dbReference>
<feature type="domain" description="ABC transporter" evidence="5">
    <location>
        <begin position="262"/>
        <end position="506"/>
    </location>
</feature>
<dbReference type="InterPro" id="IPR027417">
    <property type="entry name" value="P-loop_NTPase"/>
</dbReference>
<dbReference type="EMBL" id="BAAALS010000004">
    <property type="protein sequence ID" value="GAA1742625.1"/>
    <property type="molecule type" value="Genomic_DNA"/>
</dbReference>
<organism evidence="6 7">
    <name type="scientific">Luedemannella helvata</name>
    <dbReference type="NCBI Taxonomy" id="349315"/>
    <lineage>
        <taxon>Bacteria</taxon>
        <taxon>Bacillati</taxon>
        <taxon>Actinomycetota</taxon>
        <taxon>Actinomycetes</taxon>
        <taxon>Micromonosporales</taxon>
        <taxon>Micromonosporaceae</taxon>
        <taxon>Luedemannella</taxon>
    </lineage>
</organism>
<protein>
    <submittedName>
        <fullName evidence="6">Sugar ABC transporter ATP-binding protein</fullName>
    </submittedName>
</protein>
<keyword evidence="4 6" id="KW-0067">ATP-binding</keyword>
<reference evidence="7" key="1">
    <citation type="journal article" date="2019" name="Int. J. Syst. Evol. Microbiol.">
        <title>The Global Catalogue of Microorganisms (GCM) 10K type strain sequencing project: providing services to taxonomists for standard genome sequencing and annotation.</title>
        <authorList>
            <consortium name="The Broad Institute Genomics Platform"/>
            <consortium name="The Broad Institute Genome Sequencing Center for Infectious Disease"/>
            <person name="Wu L."/>
            <person name="Ma J."/>
        </authorList>
    </citation>
    <scope>NUCLEOTIDE SEQUENCE [LARGE SCALE GENOMIC DNA]</scope>
    <source>
        <strain evidence="7">JCM 13249</strain>
    </source>
</reference>
<keyword evidence="3" id="KW-0547">Nucleotide-binding</keyword>
<evidence type="ECO:0000256" key="3">
    <source>
        <dbReference type="ARBA" id="ARBA00022741"/>
    </source>
</evidence>
<evidence type="ECO:0000259" key="5">
    <source>
        <dbReference type="PROSITE" id="PS50893"/>
    </source>
</evidence>
<proteinExistence type="predicted"/>
<evidence type="ECO:0000313" key="7">
    <source>
        <dbReference type="Proteomes" id="UP001500655"/>
    </source>
</evidence>
<dbReference type="PANTHER" id="PTHR43790">
    <property type="entry name" value="CARBOHYDRATE TRANSPORT ATP-BINDING PROTEIN MG119-RELATED"/>
    <property type="match status" value="1"/>
</dbReference>
<dbReference type="Gene3D" id="3.40.50.300">
    <property type="entry name" value="P-loop containing nucleotide triphosphate hydrolases"/>
    <property type="match status" value="2"/>
</dbReference>
<gene>
    <name evidence="6" type="ORF">GCM10009681_11820</name>
</gene>
<dbReference type="CDD" id="cd03216">
    <property type="entry name" value="ABC_Carb_Monos_I"/>
    <property type="match status" value="1"/>
</dbReference>
<dbReference type="Proteomes" id="UP001500655">
    <property type="component" value="Unassembled WGS sequence"/>
</dbReference>
<accession>A0ABP4VZ65</accession>
<feature type="domain" description="ABC transporter" evidence="5">
    <location>
        <begin position="9"/>
        <end position="244"/>
    </location>
</feature>
<dbReference type="PROSITE" id="PS00211">
    <property type="entry name" value="ABC_TRANSPORTER_1"/>
    <property type="match status" value="1"/>
</dbReference>
<dbReference type="SUPFAM" id="SSF52540">
    <property type="entry name" value="P-loop containing nucleoside triphosphate hydrolases"/>
    <property type="match status" value="2"/>
</dbReference>
<sequence length="526" mass="57395">MTAQPPAILTMTGISKEFPGVRALDNVDFRLFPGEVHALMGENGAGKSTLIKVLTGVYGIDAGTVVLQDRPVNFHAPSQAQQAGVSTVYQEVNLCSNLSVAENIFLGRQPRRLGRIQWSVMNRRAAELLKRLELNIDVTRQLSTYSLAVQQLVAIARAIDIDAKVLILDEPTSSLDADEVAQLFRVMRQLKSEGVALLFVTHFLDQVYEISDRITVLRNGRLVGEYPTAELPQLELISLMIGKELADLEKLEEQPKRPISAVETGQPFIQAQGVARTGAVAPFDLSLHPGEVVGLAGLLGSGRTETARLFFGADRADQGQFLVDGAPVAIRGPMTAMSKAIAFCSENRRTEGLVGELTVRENIILALQAARGWTRPLSRKRQDELVDRYIRTLQIRPANPEAQVRNLSGGNQQKVLLARWLITEPRLLILDEPTRGIDVGAKAEIQKLVVELSDGGMAVLFISAELEEVLRLSHKIAVLRDRRVVTELVNDDTVDADRIMNAIASGAGRPADHLVAGPSDTDEVAA</sequence>
<evidence type="ECO:0000256" key="1">
    <source>
        <dbReference type="ARBA" id="ARBA00022448"/>
    </source>
</evidence>
<dbReference type="GO" id="GO:0005524">
    <property type="term" value="F:ATP binding"/>
    <property type="evidence" value="ECO:0007669"/>
    <property type="project" value="UniProtKB-KW"/>
</dbReference>
<dbReference type="Pfam" id="PF00005">
    <property type="entry name" value="ABC_tran"/>
    <property type="match status" value="2"/>
</dbReference>
<dbReference type="PROSITE" id="PS50893">
    <property type="entry name" value="ABC_TRANSPORTER_2"/>
    <property type="match status" value="2"/>
</dbReference>
<dbReference type="InterPro" id="IPR017871">
    <property type="entry name" value="ABC_transporter-like_CS"/>
</dbReference>